<protein>
    <submittedName>
        <fullName evidence="2">TRAP dicarboxylate transporter, DctP subunit</fullName>
    </submittedName>
</protein>
<gene>
    <name evidence="2" type="ORF">ALQ33_04981</name>
</gene>
<dbReference type="PANTHER" id="PTHR33376">
    <property type="match status" value="1"/>
</dbReference>
<evidence type="ECO:0000313" key="2">
    <source>
        <dbReference type="EMBL" id="RMO81595.1"/>
    </source>
</evidence>
<evidence type="ECO:0000313" key="3">
    <source>
        <dbReference type="Proteomes" id="UP000279372"/>
    </source>
</evidence>
<keyword evidence="1" id="KW-0732">Signal</keyword>
<evidence type="ECO:0000256" key="1">
    <source>
        <dbReference type="ARBA" id="ARBA00022729"/>
    </source>
</evidence>
<feature type="non-terminal residue" evidence="2">
    <location>
        <position position="93"/>
    </location>
</feature>
<dbReference type="Pfam" id="PF03480">
    <property type="entry name" value="DctP"/>
    <property type="match status" value="1"/>
</dbReference>
<dbReference type="InterPro" id="IPR038404">
    <property type="entry name" value="TRAP_DctP_sf"/>
</dbReference>
<name>A0A3M3YIL4_9PSED</name>
<dbReference type="Proteomes" id="UP000279372">
    <property type="component" value="Unassembled WGS sequence"/>
</dbReference>
<dbReference type="GO" id="GO:0030246">
    <property type="term" value="F:carbohydrate binding"/>
    <property type="evidence" value="ECO:0007669"/>
    <property type="project" value="TreeGrafter"/>
</dbReference>
<dbReference type="EMBL" id="RBQB01000312">
    <property type="protein sequence ID" value="RMO81595.1"/>
    <property type="molecule type" value="Genomic_DNA"/>
</dbReference>
<comment type="caution">
    <text evidence="2">The sequence shown here is derived from an EMBL/GenBank/DDBJ whole genome shotgun (WGS) entry which is preliminary data.</text>
</comment>
<dbReference type="GO" id="GO:0055085">
    <property type="term" value="P:transmembrane transport"/>
    <property type="evidence" value="ECO:0007669"/>
    <property type="project" value="InterPro"/>
</dbReference>
<dbReference type="RefSeq" id="WP_183132187.1">
    <property type="nucleotide sequence ID" value="NZ_RBQB01000312.1"/>
</dbReference>
<feature type="non-terminal residue" evidence="2">
    <location>
        <position position="1"/>
    </location>
</feature>
<dbReference type="AlphaFoldDB" id="A0A3M3YIL4"/>
<sequence length="93" mass="10425">VQMTRVSLGIVGPVVPDVNVFNLPFVFRDQAHMRTIIDGEIGQEILDKITNSQFNMVALAWMDGGTRNLYTKKPVRQISDLKGMKIRVQGNPV</sequence>
<proteinExistence type="predicted"/>
<accession>A0A3M3YIL4</accession>
<organism evidence="2 3">
    <name type="scientific">Pseudomonas syringae pv. philadelphi</name>
    <dbReference type="NCBI Taxonomy" id="251706"/>
    <lineage>
        <taxon>Bacteria</taxon>
        <taxon>Pseudomonadati</taxon>
        <taxon>Pseudomonadota</taxon>
        <taxon>Gammaproteobacteria</taxon>
        <taxon>Pseudomonadales</taxon>
        <taxon>Pseudomonadaceae</taxon>
        <taxon>Pseudomonas</taxon>
    </lineage>
</organism>
<dbReference type="InterPro" id="IPR018389">
    <property type="entry name" value="DctP_fam"/>
</dbReference>
<dbReference type="NCBIfam" id="NF037995">
    <property type="entry name" value="TRAP_S1"/>
    <property type="match status" value="1"/>
</dbReference>
<reference evidence="2 3" key="1">
    <citation type="submission" date="2018-08" db="EMBL/GenBank/DDBJ databases">
        <title>Recombination of ecologically and evolutionarily significant loci maintains genetic cohesion in the Pseudomonas syringae species complex.</title>
        <authorList>
            <person name="Dillon M."/>
            <person name="Thakur S."/>
            <person name="Almeida R.N.D."/>
            <person name="Weir B.S."/>
            <person name="Guttman D.S."/>
        </authorList>
    </citation>
    <scope>NUCLEOTIDE SEQUENCE [LARGE SCALE GENOMIC DNA]</scope>
    <source>
        <strain evidence="2 3">ICMP 8902</strain>
    </source>
</reference>
<dbReference type="PANTHER" id="PTHR33376:SF2">
    <property type="entry name" value="DICARBOXYLATE-BINDING PERIPLASMIC PROTEIN"/>
    <property type="match status" value="1"/>
</dbReference>
<dbReference type="Gene3D" id="3.40.190.170">
    <property type="entry name" value="Bacterial extracellular solute-binding protein, family 7"/>
    <property type="match status" value="1"/>
</dbReference>